<dbReference type="PROSITE" id="PS50110">
    <property type="entry name" value="RESPONSE_REGULATORY"/>
    <property type="match status" value="1"/>
</dbReference>
<dbReference type="PRINTS" id="PR00038">
    <property type="entry name" value="HTHLUXR"/>
</dbReference>
<dbReference type="SMART" id="SM00421">
    <property type="entry name" value="HTH_LUXR"/>
    <property type="match status" value="1"/>
</dbReference>
<evidence type="ECO:0000256" key="1">
    <source>
        <dbReference type="ARBA" id="ARBA00022553"/>
    </source>
</evidence>
<dbReference type="CDD" id="cd06170">
    <property type="entry name" value="LuxR_C_like"/>
    <property type="match status" value="1"/>
</dbReference>
<dbReference type="GO" id="GO:0006355">
    <property type="term" value="P:regulation of DNA-templated transcription"/>
    <property type="evidence" value="ECO:0007669"/>
    <property type="project" value="InterPro"/>
</dbReference>
<evidence type="ECO:0000259" key="6">
    <source>
        <dbReference type="PROSITE" id="PS50043"/>
    </source>
</evidence>
<evidence type="ECO:0000259" key="7">
    <source>
        <dbReference type="PROSITE" id="PS50110"/>
    </source>
</evidence>
<dbReference type="Gene3D" id="3.40.50.2300">
    <property type="match status" value="1"/>
</dbReference>
<protein>
    <submittedName>
        <fullName evidence="8">UvrY protein</fullName>
    </submittedName>
</protein>
<organism evidence="8 9">
    <name type="scientific">Symbiodinium necroappetens</name>
    <dbReference type="NCBI Taxonomy" id="1628268"/>
    <lineage>
        <taxon>Eukaryota</taxon>
        <taxon>Sar</taxon>
        <taxon>Alveolata</taxon>
        <taxon>Dinophyceae</taxon>
        <taxon>Suessiales</taxon>
        <taxon>Symbiodiniaceae</taxon>
        <taxon>Symbiodinium</taxon>
    </lineage>
</organism>
<evidence type="ECO:0000256" key="4">
    <source>
        <dbReference type="ARBA" id="ARBA00023163"/>
    </source>
</evidence>
<keyword evidence="9" id="KW-1185">Reference proteome</keyword>
<gene>
    <name evidence="8" type="primary">uvrY</name>
    <name evidence="8" type="ORF">SNEC2469_LOCUS89</name>
</gene>
<dbReference type="GO" id="GO:0003677">
    <property type="term" value="F:DNA binding"/>
    <property type="evidence" value="ECO:0007669"/>
    <property type="project" value="UniProtKB-KW"/>
</dbReference>
<dbReference type="SUPFAM" id="SSF46894">
    <property type="entry name" value="C-terminal effector domain of the bipartite response regulators"/>
    <property type="match status" value="1"/>
</dbReference>
<dbReference type="SMART" id="SM00448">
    <property type="entry name" value="REC"/>
    <property type="match status" value="1"/>
</dbReference>
<feature type="domain" description="Response regulatory" evidence="7">
    <location>
        <begin position="6"/>
        <end position="124"/>
    </location>
</feature>
<evidence type="ECO:0000256" key="5">
    <source>
        <dbReference type="PROSITE-ProRule" id="PRU00169"/>
    </source>
</evidence>
<evidence type="ECO:0000256" key="3">
    <source>
        <dbReference type="ARBA" id="ARBA00023125"/>
    </source>
</evidence>
<dbReference type="Pfam" id="PF00072">
    <property type="entry name" value="Response_reg"/>
    <property type="match status" value="1"/>
</dbReference>
<dbReference type="PANTHER" id="PTHR43214:SF41">
    <property type="entry name" value="NITRATE_NITRITE RESPONSE REGULATOR PROTEIN NARP"/>
    <property type="match status" value="1"/>
</dbReference>
<dbReference type="CDD" id="cd17535">
    <property type="entry name" value="REC_NarL-like"/>
    <property type="match status" value="1"/>
</dbReference>
<dbReference type="InterPro" id="IPR058245">
    <property type="entry name" value="NreC/VraR/RcsB-like_REC"/>
</dbReference>
<dbReference type="PROSITE" id="PS50043">
    <property type="entry name" value="HTH_LUXR_2"/>
    <property type="match status" value="1"/>
</dbReference>
<sequence length="215" mass="23674">MKQAYSVVIADDHEIVRDGLRVTLVRQSALKFDIVGEASNGIETVSLIKRYKPDLLLLDVTMPLASGEEILLDVRRWSPETKVVIFTAVTTPRVLAALVAANVDGAFAKGSAMDEFERTLPIILNGGRHIAHAIIERMDTGPDPLHELTPRERQVLVIVLSGKTNPEIAEQLSISPKTVDKHRTSIMAKLDLHSVSELMGWAAREGLLARQETDL</sequence>
<proteinExistence type="predicted"/>
<dbReference type="SUPFAM" id="SSF52172">
    <property type="entry name" value="CheY-like"/>
    <property type="match status" value="1"/>
</dbReference>
<feature type="modified residue" description="4-aspartylphosphate" evidence="5">
    <location>
        <position position="59"/>
    </location>
</feature>
<name>A0A812INV1_9DINO</name>
<dbReference type="Pfam" id="PF00196">
    <property type="entry name" value="GerE"/>
    <property type="match status" value="1"/>
</dbReference>
<dbReference type="PANTHER" id="PTHR43214">
    <property type="entry name" value="TWO-COMPONENT RESPONSE REGULATOR"/>
    <property type="match status" value="1"/>
</dbReference>
<dbReference type="InterPro" id="IPR000792">
    <property type="entry name" value="Tscrpt_reg_LuxR_C"/>
</dbReference>
<keyword evidence="4" id="KW-0804">Transcription</keyword>
<evidence type="ECO:0000256" key="2">
    <source>
        <dbReference type="ARBA" id="ARBA00023015"/>
    </source>
</evidence>
<dbReference type="InterPro" id="IPR001789">
    <property type="entry name" value="Sig_transdc_resp-reg_receiver"/>
</dbReference>
<dbReference type="Proteomes" id="UP000601435">
    <property type="component" value="Unassembled WGS sequence"/>
</dbReference>
<dbReference type="PROSITE" id="PS00622">
    <property type="entry name" value="HTH_LUXR_1"/>
    <property type="match status" value="1"/>
</dbReference>
<keyword evidence="3" id="KW-0238">DNA-binding</keyword>
<dbReference type="GO" id="GO:0000160">
    <property type="term" value="P:phosphorelay signal transduction system"/>
    <property type="evidence" value="ECO:0007669"/>
    <property type="project" value="InterPro"/>
</dbReference>
<dbReference type="InterPro" id="IPR016032">
    <property type="entry name" value="Sig_transdc_resp-reg_C-effctor"/>
</dbReference>
<dbReference type="InterPro" id="IPR039420">
    <property type="entry name" value="WalR-like"/>
</dbReference>
<evidence type="ECO:0000313" key="9">
    <source>
        <dbReference type="Proteomes" id="UP000601435"/>
    </source>
</evidence>
<dbReference type="OrthoDB" id="8300042at2759"/>
<keyword evidence="1 5" id="KW-0597">Phosphoprotein</keyword>
<dbReference type="InterPro" id="IPR011006">
    <property type="entry name" value="CheY-like_superfamily"/>
</dbReference>
<comment type="caution">
    <text evidence="8">The sequence shown here is derived from an EMBL/GenBank/DDBJ whole genome shotgun (WGS) entry which is preliminary data.</text>
</comment>
<evidence type="ECO:0000313" key="8">
    <source>
        <dbReference type="EMBL" id="CAE7149175.1"/>
    </source>
</evidence>
<keyword evidence="2" id="KW-0805">Transcription regulation</keyword>
<feature type="domain" description="HTH luxR-type" evidence="6">
    <location>
        <begin position="141"/>
        <end position="206"/>
    </location>
</feature>
<dbReference type="AlphaFoldDB" id="A0A812INV1"/>
<accession>A0A812INV1</accession>
<dbReference type="EMBL" id="CAJNJA010000001">
    <property type="protein sequence ID" value="CAE7149175.1"/>
    <property type="molecule type" value="Genomic_DNA"/>
</dbReference>
<reference evidence="8" key="1">
    <citation type="submission" date="2021-02" db="EMBL/GenBank/DDBJ databases">
        <authorList>
            <person name="Dougan E. K."/>
            <person name="Rhodes N."/>
            <person name="Thang M."/>
            <person name="Chan C."/>
        </authorList>
    </citation>
    <scope>NUCLEOTIDE SEQUENCE</scope>
</reference>